<evidence type="ECO:0000313" key="3">
    <source>
        <dbReference type="Proteomes" id="UP001501218"/>
    </source>
</evidence>
<accession>A0ABN3G1H1</accession>
<name>A0ABN3G1H1_9PSEU</name>
<keyword evidence="3" id="KW-1185">Reference proteome</keyword>
<reference evidence="2 3" key="1">
    <citation type="journal article" date="2019" name="Int. J. Syst. Evol. Microbiol.">
        <title>The Global Catalogue of Microorganisms (GCM) 10K type strain sequencing project: providing services to taxonomists for standard genome sequencing and annotation.</title>
        <authorList>
            <consortium name="The Broad Institute Genomics Platform"/>
            <consortium name="The Broad Institute Genome Sequencing Center for Infectious Disease"/>
            <person name="Wu L."/>
            <person name="Ma J."/>
        </authorList>
    </citation>
    <scope>NUCLEOTIDE SEQUENCE [LARGE SCALE GENOMIC DNA]</scope>
    <source>
        <strain evidence="2 3">JCM 16221</strain>
    </source>
</reference>
<proteinExistence type="predicted"/>
<dbReference type="Proteomes" id="UP001501218">
    <property type="component" value="Unassembled WGS sequence"/>
</dbReference>
<evidence type="ECO:0000256" key="1">
    <source>
        <dbReference type="SAM" id="MobiDB-lite"/>
    </source>
</evidence>
<feature type="region of interest" description="Disordered" evidence="1">
    <location>
        <begin position="1"/>
        <end position="45"/>
    </location>
</feature>
<gene>
    <name evidence="2" type="ORF">GCM10009854_18500</name>
</gene>
<dbReference type="EMBL" id="BAAARA010000004">
    <property type="protein sequence ID" value="GAA2342196.1"/>
    <property type="molecule type" value="Genomic_DNA"/>
</dbReference>
<comment type="caution">
    <text evidence="2">The sequence shown here is derived from an EMBL/GenBank/DDBJ whole genome shotgun (WGS) entry which is preliminary data.</text>
</comment>
<sequence length="76" mass="8045">MLRPQRVQRDVHGRVQLDDADPAARRDPGGGGDEGDVRGADHRGHRRGALDRVAVLLGLETGAAAVLDEQVGVAGW</sequence>
<evidence type="ECO:0000313" key="2">
    <source>
        <dbReference type="EMBL" id="GAA2342196.1"/>
    </source>
</evidence>
<feature type="compositionally biased region" description="Basic and acidic residues" evidence="1">
    <location>
        <begin position="7"/>
        <end position="28"/>
    </location>
</feature>
<dbReference type="RefSeq" id="WP_344128800.1">
    <property type="nucleotide sequence ID" value="NZ_BAAARA010000004.1"/>
</dbReference>
<protein>
    <submittedName>
        <fullName evidence="2">Uncharacterized protein</fullName>
    </submittedName>
</protein>
<organism evidence="2 3">
    <name type="scientific">Saccharopolyspora halophila</name>
    <dbReference type="NCBI Taxonomy" id="405551"/>
    <lineage>
        <taxon>Bacteria</taxon>
        <taxon>Bacillati</taxon>
        <taxon>Actinomycetota</taxon>
        <taxon>Actinomycetes</taxon>
        <taxon>Pseudonocardiales</taxon>
        <taxon>Pseudonocardiaceae</taxon>
        <taxon>Saccharopolyspora</taxon>
    </lineage>
</organism>